<accession>A0A9P4USZ8</accession>
<feature type="transmembrane region" description="Helical" evidence="3">
    <location>
        <begin position="12"/>
        <end position="33"/>
    </location>
</feature>
<reference evidence="5" key="1">
    <citation type="journal article" date="2020" name="Stud. Mycol.">
        <title>101 Dothideomycetes genomes: a test case for predicting lifestyles and emergence of pathogens.</title>
        <authorList>
            <person name="Haridas S."/>
            <person name="Albert R."/>
            <person name="Binder M."/>
            <person name="Bloem J."/>
            <person name="Labutti K."/>
            <person name="Salamov A."/>
            <person name="Andreopoulos B."/>
            <person name="Baker S."/>
            <person name="Barry K."/>
            <person name="Bills G."/>
            <person name="Bluhm B."/>
            <person name="Cannon C."/>
            <person name="Castanera R."/>
            <person name="Culley D."/>
            <person name="Daum C."/>
            <person name="Ezra D."/>
            <person name="Gonzalez J."/>
            <person name="Henrissat B."/>
            <person name="Kuo A."/>
            <person name="Liang C."/>
            <person name="Lipzen A."/>
            <person name="Lutzoni F."/>
            <person name="Magnuson J."/>
            <person name="Mondo S."/>
            <person name="Nolan M."/>
            <person name="Ohm R."/>
            <person name="Pangilinan J."/>
            <person name="Park H.-J."/>
            <person name="Ramirez L."/>
            <person name="Alfaro M."/>
            <person name="Sun H."/>
            <person name="Tritt A."/>
            <person name="Yoshinaga Y."/>
            <person name="Zwiers L.-H."/>
            <person name="Turgeon B."/>
            <person name="Goodwin S."/>
            <person name="Spatafora J."/>
            <person name="Crous P."/>
            <person name="Grigoriev I."/>
        </authorList>
    </citation>
    <scope>NUCLEOTIDE SEQUENCE</scope>
    <source>
        <strain evidence="5">CBS 116435</strain>
    </source>
</reference>
<comment type="caution">
    <text evidence="5">The sequence shown here is derived from an EMBL/GenBank/DDBJ whole genome shotgun (WGS) entry which is preliminary data.</text>
</comment>
<organism evidence="5 6">
    <name type="scientific">Polychaeton citri CBS 116435</name>
    <dbReference type="NCBI Taxonomy" id="1314669"/>
    <lineage>
        <taxon>Eukaryota</taxon>
        <taxon>Fungi</taxon>
        <taxon>Dikarya</taxon>
        <taxon>Ascomycota</taxon>
        <taxon>Pezizomycotina</taxon>
        <taxon>Dothideomycetes</taxon>
        <taxon>Dothideomycetidae</taxon>
        <taxon>Capnodiales</taxon>
        <taxon>Capnodiaceae</taxon>
        <taxon>Polychaeton</taxon>
    </lineage>
</organism>
<dbReference type="Pfam" id="PF01370">
    <property type="entry name" value="Epimerase"/>
    <property type="match status" value="1"/>
</dbReference>
<dbReference type="InterPro" id="IPR001509">
    <property type="entry name" value="Epimerase_deHydtase"/>
</dbReference>
<evidence type="ECO:0000313" key="6">
    <source>
        <dbReference type="Proteomes" id="UP000799441"/>
    </source>
</evidence>
<keyword evidence="6" id="KW-1185">Reference proteome</keyword>
<protein>
    <submittedName>
        <fullName evidence="5">NAD(P)-binding protein</fullName>
    </submittedName>
</protein>
<dbReference type="SUPFAM" id="SSF51735">
    <property type="entry name" value="NAD(P)-binding Rossmann-fold domains"/>
    <property type="match status" value="1"/>
</dbReference>
<proteinExistence type="inferred from homology"/>
<dbReference type="AlphaFoldDB" id="A0A9P4USZ8"/>
<evidence type="ECO:0000256" key="2">
    <source>
        <dbReference type="ARBA" id="ARBA00023445"/>
    </source>
</evidence>
<evidence type="ECO:0000259" key="4">
    <source>
        <dbReference type="Pfam" id="PF01370"/>
    </source>
</evidence>
<dbReference type="OrthoDB" id="2735536at2759"/>
<dbReference type="Proteomes" id="UP000799441">
    <property type="component" value="Unassembled WGS sequence"/>
</dbReference>
<gene>
    <name evidence="5" type="ORF">K431DRAFT_300941</name>
</gene>
<evidence type="ECO:0000256" key="1">
    <source>
        <dbReference type="ARBA" id="ARBA00023002"/>
    </source>
</evidence>
<evidence type="ECO:0000256" key="3">
    <source>
        <dbReference type="SAM" id="Phobius"/>
    </source>
</evidence>
<evidence type="ECO:0000313" key="5">
    <source>
        <dbReference type="EMBL" id="KAF2724201.1"/>
    </source>
</evidence>
<dbReference type="PANTHER" id="PTHR10366:SF562">
    <property type="entry name" value="ALDEHYDE REDUCTASE II (AFU_ORTHOLOGUE AFUA_1G11360)"/>
    <property type="match status" value="1"/>
</dbReference>
<dbReference type="Gene3D" id="3.40.50.720">
    <property type="entry name" value="NAD(P)-binding Rossmann-like Domain"/>
    <property type="match status" value="1"/>
</dbReference>
<dbReference type="EMBL" id="MU003772">
    <property type="protein sequence ID" value="KAF2724201.1"/>
    <property type="molecule type" value="Genomic_DNA"/>
</dbReference>
<comment type="similarity">
    <text evidence="2">Belongs to the NAD(P)-dependent epimerase/dehydratase family. Dihydroflavonol-4-reductase subfamily.</text>
</comment>
<dbReference type="PANTHER" id="PTHR10366">
    <property type="entry name" value="NAD DEPENDENT EPIMERASE/DEHYDRATASE"/>
    <property type="match status" value="1"/>
</dbReference>
<dbReference type="InterPro" id="IPR036291">
    <property type="entry name" value="NAD(P)-bd_dom_sf"/>
</dbReference>
<keyword evidence="1" id="KW-0560">Oxidoreductase</keyword>
<keyword evidence="3" id="KW-0812">Transmembrane</keyword>
<name>A0A9P4USZ8_9PEZI</name>
<dbReference type="InterPro" id="IPR050425">
    <property type="entry name" value="NAD(P)_dehydrat-like"/>
</dbReference>
<sequence length="345" mass="39183">MSFPQDSILPQGSLILVTGVTGFLASIITDQLLHHGFRVRGTVRDPKNAKASWMPEHFDKRYRSGKFEMVQVEDMEKEGCFDDAAKGCYGMVHVASVVGFEPDPNKIVTPSLIFIENALEAAEKEQSIKRFVFTSSSAAVSQKKINEVYDLTDRMWADWAVEAAWAPPPYTMERAHANYYASKVLTEEKLWSYIEERKPHFVVNSVLPDFVIGLGANLEKQGHVSSMGIFKQMVDGSGTMWRSFSPQWCVDSVDTALLHIAGLLHPHTENERIFAYAHRKTWTDFVQRLDKMYPNHKFPDPIPDEGEDLSNVIGREKAEDLLKWMGKPGWRPLNEMLKEVCDTLV</sequence>
<keyword evidence="3" id="KW-0472">Membrane</keyword>
<keyword evidence="3" id="KW-1133">Transmembrane helix</keyword>
<dbReference type="GO" id="GO:0016616">
    <property type="term" value="F:oxidoreductase activity, acting on the CH-OH group of donors, NAD or NADP as acceptor"/>
    <property type="evidence" value="ECO:0007669"/>
    <property type="project" value="TreeGrafter"/>
</dbReference>
<feature type="domain" description="NAD-dependent epimerase/dehydratase" evidence="4">
    <location>
        <begin position="15"/>
        <end position="145"/>
    </location>
</feature>